<feature type="domain" description="Pesticidal crystal protein Cry22Aa Ig-like" evidence="1">
    <location>
        <begin position="36"/>
        <end position="108"/>
    </location>
</feature>
<proteinExistence type="predicted"/>
<protein>
    <submittedName>
        <fullName evidence="2">DUF5011 domain-containing protein</fullName>
    </submittedName>
</protein>
<accession>A0ABS5IYK0</accession>
<name>A0ABS5IYK0_9BACT</name>
<dbReference type="EMBL" id="JAGTXB010000005">
    <property type="protein sequence ID" value="MBS0028040.1"/>
    <property type="molecule type" value="Genomic_DNA"/>
</dbReference>
<evidence type="ECO:0000313" key="3">
    <source>
        <dbReference type="Proteomes" id="UP000676386"/>
    </source>
</evidence>
<comment type="caution">
    <text evidence="2">The sequence shown here is derived from an EMBL/GenBank/DDBJ whole genome shotgun (WGS) entry which is preliminary data.</text>
</comment>
<evidence type="ECO:0000259" key="1">
    <source>
        <dbReference type="Pfam" id="PF16403"/>
    </source>
</evidence>
<gene>
    <name evidence="2" type="ORF">KE626_12045</name>
</gene>
<keyword evidence="3" id="KW-1185">Reference proteome</keyword>
<dbReference type="RefSeq" id="WP_211973154.1">
    <property type="nucleotide sequence ID" value="NZ_CBFHAM010000003.1"/>
</dbReference>
<organism evidence="2 3">
    <name type="scientific">Chitinophaga hostae</name>
    <dbReference type="NCBI Taxonomy" id="2831022"/>
    <lineage>
        <taxon>Bacteria</taxon>
        <taxon>Pseudomonadati</taxon>
        <taxon>Bacteroidota</taxon>
        <taxon>Chitinophagia</taxon>
        <taxon>Chitinophagales</taxon>
        <taxon>Chitinophagaceae</taxon>
        <taxon>Chitinophaga</taxon>
    </lineage>
</organism>
<reference evidence="2 3" key="1">
    <citation type="submission" date="2021-04" db="EMBL/GenBank/DDBJ databases">
        <title>Chitinophaga sp. nov., isolated from the rhizosphere soil.</title>
        <authorList>
            <person name="He S."/>
        </authorList>
    </citation>
    <scope>NUCLEOTIDE SEQUENCE [LARGE SCALE GENOMIC DNA]</scope>
    <source>
        <strain evidence="2 3">2R12</strain>
    </source>
</reference>
<dbReference type="PROSITE" id="PS51257">
    <property type="entry name" value="PROKAR_LIPOPROTEIN"/>
    <property type="match status" value="1"/>
</dbReference>
<dbReference type="InterPro" id="IPR032179">
    <property type="entry name" value="Cry22Aa_Ig-like"/>
</dbReference>
<sequence>MKVIYMFLAGCMLLAACTKDSENKYTQMVTPRYPVITLKGAPAVTLAVGSGAYTDAGATSFDSINNSTTTLQPLNNDVDPATAGFYIVNFLAKNVYGYRTSASRLVLVTTIPASDDISGTYKRTNGVIVHVVKAGQGLYTVDNVGGVANAPAFVFPFYIGFTDLNTFEGPTQITPLGKLSITSPTIIRSGGKITLKWIVINPNFGGAVRTFERQ</sequence>
<dbReference type="Proteomes" id="UP000676386">
    <property type="component" value="Unassembled WGS sequence"/>
</dbReference>
<evidence type="ECO:0000313" key="2">
    <source>
        <dbReference type="EMBL" id="MBS0028040.1"/>
    </source>
</evidence>
<dbReference type="Pfam" id="PF16403">
    <property type="entry name" value="Bact_surface_Ig-like"/>
    <property type="match status" value="1"/>
</dbReference>